<name>A0ABT3UWP7_9ACTN</name>
<evidence type="ECO:0000313" key="1">
    <source>
        <dbReference type="EMBL" id="MCX4231753.1"/>
    </source>
</evidence>
<protein>
    <submittedName>
        <fullName evidence="1">Uncharacterized protein</fullName>
    </submittedName>
</protein>
<dbReference type="EMBL" id="JAIFZO010000002">
    <property type="protein sequence ID" value="MCX4231753.1"/>
    <property type="molecule type" value="Genomic_DNA"/>
</dbReference>
<accession>A0ABT3UWP7</accession>
<comment type="caution">
    <text evidence="1">The sequence shown here is derived from an EMBL/GenBank/DDBJ whole genome shotgun (WGS) entry which is preliminary data.</text>
</comment>
<gene>
    <name evidence="1" type="ORF">K3769_02995</name>
</gene>
<evidence type="ECO:0000313" key="2">
    <source>
        <dbReference type="Proteomes" id="UP001165590"/>
    </source>
</evidence>
<reference evidence="1" key="1">
    <citation type="journal article" date="2022" name="bioRxiv">
        <title>Discovery and biosynthetic assessment of Streptomyces ortus sp nov. isolated from a deep-sea sponge.</title>
        <authorList>
            <person name="Williams S.E."/>
        </authorList>
    </citation>
    <scope>NUCLEOTIDE SEQUENCE</scope>
    <source>
        <strain evidence="1">A15ISP2-DRY2</strain>
    </source>
</reference>
<dbReference type="Proteomes" id="UP001165590">
    <property type="component" value="Unassembled WGS sequence"/>
</dbReference>
<keyword evidence="2" id="KW-1185">Reference proteome</keyword>
<sequence>MLLAVATTTVVRTAAAVLRAGRWQLHADRHRIHLLPLAGHSCPNCRGTGGRWTGGPFPEMEACTCWSNRRELHIRLLPPAGLPAEDPF</sequence>
<proteinExistence type="predicted"/>
<organism evidence="1 2">
    <name type="scientific">Streptomyces ortus</name>
    <dbReference type="NCBI Taxonomy" id="2867268"/>
    <lineage>
        <taxon>Bacteria</taxon>
        <taxon>Bacillati</taxon>
        <taxon>Actinomycetota</taxon>
        <taxon>Actinomycetes</taxon>
        <taxon>Kitasatosporales</taxon>
        <taxon>Streptomycetaceae</taxon>
        <taxon>Streptomyces</taxon>
    </lineage>
</organism>